<dbReference type="EMBL" id="BPLQ01014725">
    <property type="protein sequence ID" value="GIY82575.1"/>
    <property type="molecule type" value="Genomic_DNA"/>
</dbReference>
<accession>A0AAV4WMF5</accession>
<sequence>MCDTPNAFLNLYVFRNASFGHLPACRRNLSANFRECFRRATLAPSRRPRTAVFQTLDSPSCRARLRQEPCAGSVLRCRLLRFCAARKKPPASISSSA</sequence>
<evidence type="ECO:0000313" key="1">
    <source>
        <dbReference type="EMBL" id="GIY82575.1"/>
    </source>
</evidence>
<keyword evidence="2" id="KW-1185">Reference proteome</keyword>
<dbReference type="Proteomes" id="UP001054837">
    <property type="component" value="Unassembled WGS sequence"/>
</dbReference>
<evidence type="ECO:0000313" key="2">
    <source>
        <dbReference type="Proteomes" id="UP001054837"/>
    </source>
</evidence>
<gene>
    <name evidence="1" type="ORF">CDAR_488561</name>
</gene>
<protein>
    <submittedName>
        <fullName evidence="1">Uncharacterized protein</fullName>
    </submittedName>
</protein>
<name>A0AAV4WMF5_9ARAC</name>
<reference evidence="1 2" key="1">
    <citation type="submission" date="2021-06" db="EMBL/GenBank/DDBJ databases">
        <title>Caerostris darwini draft genome.</title>
        <authorList>
            <person name="Kono N."/>
            <person name="Arakawa K."/>
        </authorList>
    </citation>
    <scope>NUCLEOTIDE SEQUENCE [LARGE SCALE GENOMIC DNA]</scope>
</reference>
<comment type="caution">
    <text evidence="1">The sequence shown here is derived from an EMBL/GenBank/DDBJ whole genome shotgun (WGS) entry which is preliminary data.</text>
</comment>
<dbReference type="AlphaFoldDB" id="A0AAV4WMF5"/>
<organism evidence="1 2">
    <name type="scientific">Caerostris darwini</name>
    <dbReference type="NCBI Taxonomy" id="1538125"/>
    <lineage>
        <taxon>Eukaryota</taxon>
        <taxon>Metazoa</taxon>
        <taxon>Ecdysozoa</taxon>
        <taxon>Arthropoda</taxon>
        <taxon>Chelicerata</taxon>
        <taxon>Arachnida</taxon>
        <taxon>Araneae</taxon>
        <taxon>Araneomorphae</taxon>
        <taxon>Entelegynae</taxon>
        <taxon>Araneoidea</taxon>
        <taxon>Araneidae</taxon>
        <taxon>Caerostris</taxon>
    </lineage>
</organism>
<proteinExistence type="predicted"/>